<sequence>MIDFPWRGDRDEADSRGTADAVDEDRHAEAVVVCEFQDGTLAVYEERVVIDRPARSSFDDTTVPVDEITGVDFDGGITIGYLQLELAGVAPDAGGLLSDPVNERTLHFGWNDKGCAKRARDAILERARG</sequence>
<evidence type="ECO:0000256" key="1">
    <source>
        <dbReference type="SAM" id="MobiDB-lite"/>
    </source>
</evidence>
<name>A0A2I8VGJ0_9EURY</name>
<reference evidence="2 3" key="1">
    <citation type="submission" date="2018-01" db="EMBL/GenBank/DDBJ databases">
        <title>Complete genome sequence of Salinigranum rubrum GX10T, an extremely halophilic archaeon isolated from a marine solar saltern.</title>
        <authorList>
            <person name="Han S."/>
        </authorList>
    </citation>
    <scope>NUCLEOTIDE SEQUENCE [LARGE SCALE GENOMIC DNA]</scope>
    <source>
        <strain evidence="2 3">GX10</strain>
    </source>
</reference>
<gene>
    <name evidence="2" type="ORF">C2R22_04465</name>
</gene>
<dbReference type="OrthoDB" id="329240at2157"/>
<protein>
    <submittedName>
        <fullName evidence="2">Uncharacterized protein</fullName>
    </submittedName>
</protein>
<feature type="compositionally biased region" description="Basic and acidic residues" evidence="1">
    <location>
        <begin position="1"/>
        <end position="17"/>
    </location>
</feature>
<evidence type="ECO:0000313" key="3">
    <source>
        <dbReference type="Proteomes" id="UP000236584"/>
    </source>
</evidence>
<keyword evidence="3" id="KW-1185">Reference proteome</keyword>
<dbReference type="GeneID" id="35591317"/>
<dbReference type="RefSeq" id="WP_103424692.1">
    <property type="nucleotide sequence ID" value="NZ_CP026309.1"/>
</dbReference>
<organism evidence="2 3">
    <name type="scientific">Salinigranum rubrum</name>
    <dbReference type="NCBI Taxonomy" id="755307"/>
    <lineage>
        <taxon>Archaea</taxon>
        <taxon>Methanobacteriati</taxon>
        <taxon>Methanobacteriota</taxon>
        <taxon>Stenosarchaea group</taxon>
        <taxon>Halobacteria</taxon>
        <taxon>Halobacteriales</taxon>
        <taxon>Haloferacaceae</taxon>
        <taxon>Salinigranum</taxon>
    </lineage>
</organism>
<proteinExistence type="predicted"/>
<dbReference type="AlphaFoldDB" id="A0A2I8VGJ0"/>
<dbReference type="Proteomes" id="UP000236584">
    <property type="component" value="Chromosome"/>
</dbReference>
<dbReference type="EMBL" id="CP026309">
    <property type="protein sequence ID" value="AUV81004.1"/>
    <property type="molecule type" value="Genomic_DNA"/>
</dbReference>
<dbReference type="KEGG" id="srub:C2R22_04465"/>
<feature type="region of interest" description="Disordered" evidence="1">
    <location>
        <begin position="1"/>
        <end position="22"/>
    </location>
</feature>
<accession>A0A2I8VGJ0</accession>
<evidence type="ECO:0000313" key="2">
    <source>
        <dbReference type="EMBL" id="AUV81004.1"/>
    </source>
</evidence>